<comment type="caution">
    <text evidence="6">The sequence shown here is derived from an EMBL/GenBank/DDBJ whole genome shotgun (WGS) entry which is preliminary data.</text>
</comment>
<dbReference type="GO" id="GO:0005524">
    <property type="term" value="F:ATP binding"/>
    <property type="evidence" value="ECO:0007669"/>
    <property type="project" value="UniProtKB-KW"/>
</dbReference>
<dbReference type="CDD" id="cd03293">
    <property type="entry name" value="ABC_NrtD_SsuB_transporters"/>
    <property type="match status" value="1"/>
</dbReference>
<sequence>MPLLEIKHVGYQYAGSGAQSIDNINLTLEANSINVIIGPSGIGKSTLLNLIAGYLKPQIGELRMNDQPIQKASWQRGIVFQDMALYPWLNVSQNITFGPRMRKVPKQQINQRLAVLLQETGLEKFKSSYVYELSGGLKQRVALAREFINQPDILMLDESFSALDNLTRDEMHQILLELWTNTGNCVIVITHDIDEALYLGQNIIIMNGRPGTVQQTVTNPYFKSTFDTMINNSEYFSFRRMLLDQLK</sequence>
<evidence type="ECO:0000256" key="3">
    <source>
        <dbReference type="ARBA" id="ARBA00022840"/>
    </source>
</evidence>
<protein>
    <submittedName>
        <fullName evidence="6">ABC transporter ATP-binding protein</fullName>
    </submittedName>
</protein>
<dbReference type="RefSeq" id="WP_137604319.1">
    <property type="nucleotide sequence ID" value="NZ_JARPYR010000039.1"/>
</dbReference>
<evidence type="ECO:0000259" key="4">
    <source>
        <dbReference type="PROSITE" id="PS50893"/>
    </source>
</evidence>
<dbReference type="EMBL" id="JARPYT010000002">
    <property type="protein sequence ID" value="MDT2636168.1"/>
    <property type="molecule type" value="Genomic_DNA"/>
</dbReference>
<dbReference type="Pfam" id="PF00005">
    <property type="entry name" value="ABC_tran"/>
    <property type="match status" value="1"/>
</dbReference>
<evidence type="ECO:0000313" key="7">
    <source>
        <dbReference type="Proteomes" id="UP001245561"/>
    </source>
</evidence>
<keyword evidence="3 6" id="KW-0067">ATP-binding</keyword>
<dbReference type="InterPro" id="IPR027417">
    <property type="entry name" value="P-loop_NTPase"/>
</dbReference>
<dbReference type="SUPFAM" id="SSF52540">
    <property type="entry name" value="P-loop containing nucleoside triphosphate hydrolases"/>
    <property type="match status" value="1"/>
</dbReference>
<accession>A0AAW8TKC8</accession>
<evidence type="ECO:0000313" key="6">
    <source>
        <dbReference type="EMBL" id="MDT2636168.1"/>
    </source>
</evidence>
<dbReference type="Gene3D" id="3.40.50.300">
    <property type="entry name" value="P-loop containing nucleotide triphosphate hydrolases"/>
    <property type="match status" value="1"/>
</dbReference>
<evidence type="ECO:0000313" key="8">
    <source>
        <dbReference type="Proteomes" id="UP001256547"/>
    </source>
</evidence>
<gene>
    <name evidence="6" type="ORF">P7D36_01400</name>
    <name evidence="5" type="ORF">P7D39_12910</name>
</gene>
<name>A0AAW8TKC8_9ENTE</name>
<feature type="domain" description="ABC transporter" evidence="4">
    <location>
        <begin position="4"/>
        <end position="233"/>
    </location>
</feature>
<dbReference type="PANTHER" id="PTHR42788:SF13">
    <property type="entry name" value="ALIPHATIC SULFONATES IMPORT ATP-BINDING PROTEIN SSUB"/>
    <property type="match status" value="1"/>
</dbReference>
<dbReference type="Proteomes" id="UP001245561">
    <property type="component" value="Unassembled WGS sequence"/>
</dbReference>
<dbReference type="InterPro" id="IPR003439">
    <property type="entry name" value="ABC_transporter-like_ATP-bd"/>
</dbReference>
<dbReference type="PANTHER" id="PTHR42788">
    <property type="entry name" value="TAURINE IMPORT ATP-BINDING PROTEIN-RELATED"/>
    <property type="match status" value="1"/>
</dbReference>
<organism evidence="6 7">
    <name type="scientific">Enterococcus dongliensis</name>
    <dbReference type="NCBI Taxonomy" id="2559925"/>
    <lineage>
        <taxon>Bacteria</taxon>
        <taxon>Bacillati</taxon>
        <taxon>Bacillota</taxon>
        <taxon>Bacilli</taxon>
        <taxon>Lactobacillales</taxon>
        <taxon>Enterococcaceae</taxon>
        <taxon>Enterococcus</taxon>
    </lineage>
</organism>
<keyword evidence="8" id="KW-1185">Reference proteome</keyword>
<dbReference type="EMBL" id="JARPYR010000039">
    <property type="protein sequence ID" value="MDT2597899.1"/>
    <property type="molecule type" value="Genomic_DNA"/>
</dbReference>
<dbReference type="PROSITE" id="PS50893">
    <property type="entry name" value="ABC_TRANSPORTER_2"/>
    <property type="match status" value="1"/>
</dbReference>
<reference evidence="6 8" key="1">
    <citation type="submission" date="2023-03" db="EMBL/GenBank/DDBJ databases">
        <authorList>
            <person name="Shen W."/>
            <person name="Cai J."/>
        </authorList>
    </citation>
    <scope>NUCLEOTIDE SEQUENCE</scope>
    <source>
        <strain evidence="6">P55-2</strain>
        <strain evidence="5 8">P72-2</strain>
    </source>
</reference>
<keyword evidence="1" id="KW-0813">Transport</keyword>
<dbReference type="InterPro" id="IPR050166">
    <property type="entry name" value="ABC_transporter_ATP-bind"/>
</dbReference>
<dbReference type="SMART" id="SM00382">
    <property type="entry name" value="AAA"/>
    <property type="match status" value="1"/>
</dbReference>
<dbReference type="GO" id="GO:0016887">
    <property type="term" value="F:ATP hydrolysis activity"/>
    <property type="evidence" value="ECO:0007669"/>
    <property type="project" value="InterPro"/>
</dbReference>
<dbReference type="Proteomes" id="UP001256547">
    <property type="component" value="Unassembled WGS sequence"/>
</dbReference>
<evidence type="ECO:0000313" key="5">
    <source>
        <dbReference type="EMBL" id="MDT2597899.1"/>
    </source>
</evidence>
<evidence type="ECO:0000256" key="2">
    <source>
        <dbReference type="ARBA" id="ARBA00022741"/>
    </source>
</evidence>
<dbReference type="AlphaFoldDB" id="A0AAW8TKC8"/>
<evidence type="ECO:0000256" key="1">
    <source>
        <dbReference type="ARBA" id="ARBA00022448"/>
    </source>
</evidence>
<proteinExistence type="predicted"/>
<dbReference type="InterPro" id="IPR003593">
    <property type="entry name" value="AAA+_ATPase"/>
</dbReference>
<keyword evidence="2" id="KW-0547">Nucleotide-binding</keyword>